<accession>A0AC61NN13</accession>
<evidence type="ECO:0000313" key="2">
    <source>
        <dbReference type="Proteomes" id="UP000826212"/>
    </source>
</evidence>
<protein>
    <submittedName>
        <fullName evidence="1">Uncharacterized protein</fullName>
    </submittedName>
</protein>
<reference evidence="1" key="1">
    <citation type="submission" date="2021-08" db="EMBL/GenBank/DDBJ databases">
        <title>Novel anaerobic bacterium isolated from sea squirt in East Sea, Republic of Korea.</title>
        <authorList>
            <person name="Nguyen T.H."/>
            <person name="Li Z."/>
            <person name="Lee Y.-J."/>
            <person name="Ko J."/>
            <person name="Kim S.-G."/>
        </authorList>
    </citation>
    <scope>NUCLEOTIDE SEQUENCE</scope>
    <source>
        <strain evidence="1">KCTC 25031</strain>
    </source>
</reference>
<sequence length="585" mass="65488">MKKTFKREIVSSFLLFISLISCDKSAFDFDKFAGVENWNPTLTTPVLKANISISKLIESPISDSFSFTSQEDGTLYFKYLQKGVIDYKVGKLFGFPEAFEVRTPKILFPFPVGVVSPSDVQLQTMEPIEFTHTFKVDLNTTDAKEIDVYKDYLHALNLDVLVASNGDPFDGTLHVALDNSTTKGSPLTFDVPVESGMGHITQNYTAVILNLIKDGHGDQLILKGSLDLDHIETYDTHLTSVDFTLVVKFSQMIHQKIECNLGYVERKLPDMSTEMFSTFWNRVEGDAMAFIVNEEVPGFMKLFYKNSIGSSFKVNSVYSVTFEDKGPMESDEIDTYIDAPATVEDGSLEGSYNYVTESGVNLGSNLIKTIFISQPFKAVSFSGTFRNNLNPTLVRVTPESPNFITPSSGLSGDLEVKLPFYFRATETAILDTMNFDHGYNFEKVDRIKLLGTYKNAIPMGIRLELVPFNRKSGKTFTHMVTNKDGIEEKKDIAIELGQLKIPEIDDGSIGSSHRPTSVSEGNLECELSELEFDAFKKADAFIIRTIINTQRSDHSKLINVIVHSEDYIEVNLGMRVVTNMDENDL</sequence>
<gene>
    <name evidence="1" type="ORF">K4L44_14680</name>
</gene>
<dbReference type="Proteomes" id="UP000826212">
    <property type="component" value="Chromosome"/>
</dbReference>
<evidence type="ECO:0000313" key="1">
    <source>
        <dbReference type="EMBL" id="QZE13790.1"/>
    </source>
</evidence>
<proteinExistence type="predicted"/>
<organism evidence="1 2">
    <name type="scientific">Halosquirtibacter laminarini</name>
    <dbReference type="NCBI Taxonomy" id="3374600"/>
    <lineage>
        <taxon>Bacteria</taxon>
        <taxon>Pseudomonadati</taxon>
        <taxon>Bacteroidota</taxon>
        <taxon>Bacteroidia</taxon>
        <taxon>Marinilabiliales</taxon>
        <taxon>Prolixibacteraceae</taxon>
        <taxon>Halosquirtibacter</taxon>
    </lineage>
</organism>
<keyword evidence="2" id="KW-1185">Reference proteome</keyword>
<dbReference type="EMBL" id="CP081303">
    <property type="protein sequence ID" value="QZE13790.1"/>
    <property type="molecule type" value="Genomic_DNA"/>
</dbReference>
<name>A0AC61NN13_9BACT</name>